<dbReference type="Gene3D" id="3.40.50.300">
    <property type="entry name" value="P-loop containing nucleotide triphosphate hydrolases"/>
    <property type="match status" value="1"/>
</dbReference>
<accession>A0A7J8B8M3</accession>
<proteinExistence type="predicted"/>
<dbReference type="EMBL" id="JACASE010000018">
    <property type="protein sequence ID" value="KAF6394992.1"/>
    <property type="molecule type" value="Genomic_DNA"/>
</dbReference>
<dbReference type="SUPFAM" id="SSF52540">
    <property type="entry name" value="P-loop containing nucleoside triphosphate hydrolases"/>
    <property type="match status" value="1"/>
</dbReference>
<gene>
    <name evidence="1" type="ORF">HJG63_000042</name>
</gene>
<dbReference type="GO" id="GO:0090374">
    <property type="term" value="P:oligopeptide export from mitochondrion"/>
    <property type="evidence" value="ECO:0007669"/>
    <property type="project" value="TreeGrafter"/>
</dbReference>
<name>A0A7J8B8M3_ROUAE</name>
<reference evidence="1 2" key="1">
    <citation type="journal article" date="2020" name="Nature">
        <title>Six reference-quality genomes reveal evolution of bat adaptations.</title>
        <authorList>
            <person name="Jebb D."/>
            <person name="Huang Z."/>
            <person name="Pippel M."/>
            <person name="Hughes G.M."/>
            <person name="Lavrichenko K."/>
            <person name="Devanna P."/>
            <person name="Winkler S."/>
            <person name="Jermiin L.S."/>
            <person name="Skirmuntt E.C."/>
            <person name="Katzourakis A."/>
            <person name="Burkitt-Gray L."/>
            <person name="Ray D.A."/>
            <person name="Sullivan K.A.M."/>
            <person name="Roscito J.G."/>
            <person name="Kirilenko B.M."/>
            <person name="Davalos L.M."/>
            <person name="Corthals A.P."/>
            <person name="Power M.L."/>
            <person name="Jones G."/>
            <person name="Ransome R.D."/>
            <person name="Dechmann D.K.N."/>
            <person name="Locatelli A.G."/>
            <person name="Puechmaille S.J."/>
            <person name="Fedrigo O."/>
            <person name="Jarvis E.D."/>
            <person name="Hiller M."/>
            <person name="Vernes S.C."/>
            <person name="Myers E.W."/>
            <person name="Teeling E.C."/>
        </authorList>
    </citation>
    <scope>NUCLEOTIDE SEQUENCE [LARGE SCALE GENOMIC DNA]</scope>
    <source>
        <strain evidence="1">MRouAeg1</strain>
        <tissue evidence="1">Muscle</tissue>
    </source>
</reference>
<dbReference type="Proteomes" id="UP000593571">
    <property type="component" value="Unassembled WGS sequence"/>
</dbReference>
<dbReference type="GO" id="GO:0005743">
    <property type="term" value="C:mitochondrial inner membrane"/>
    <property type="evidence" value="ECO:0007669"/>
    <property type="project" value="TreeGrafter"/>
</dbReference>
<dbReference type="InterPro" id="IPR027417">
    <property type="entry name" value="P-loop_NTPase"/>
</dbReference>
<keyword evidence="2" id="KW-1185">Reference proteome</keyword>
<organism evidence="1 2">
    <name type="scientific">Rousettus aegyptiacus</name>
    <name type="common">Egyptian fruit bat</name>
    <name type="synonym">Pteropus aegyptiacus</name>
    <dbReference type="NCBI Taxonomy" id="9407"/>
    <lineage>
        <taxon>Eukaryota</taxon>
        <taxon>Metazoa</taxon>
        <taxon>Chordata</taxon>
        <taxon>Craniata</taxon>
        <taxon>Vertebrata</taxon>
        <taxon>Euteleostomi</taxon>
        <taxon>Mammalia</taxon>
        <taxon>Eutheria</taxon>
        <taxon>Laurasiatheria</taxon>
        <taxon>Chiroptera</taxon>
        <taxon>Yinpterochiroptera</taxon>
        <taxon>Pteropodoidea</taxon>
        <taxon>Pteropodidae</taxon>
        <taxon>Rousettinae</taxon>
        <taxon>Rousettus</taxon>
    </lineage>
</organism>
<protein>
    <submittedName>
        <fullName evidence="1">ATP binding cassette subfamily B member 10</fullName>
    </submittedName>
</protein>
<evidence type="ECO:0000313" key="2">
    <source>
        <dbReference type="Proteomes" id="UP000593571"/>
    </source>
</evidence>
<comment type="caution">
    <text evidence="1">The sequence shown here is derived from an EMBL/GenBank/DDBJ whole genome shotgun (WGS) entry which is preliminary data.</text>
</comment>
<sequence length="94" mass="10420">MLSLLQNPKILLLDEATSALDAENEHLVQEALDRLMEGRTVLVIAHRLSTIRNADVVAVLDQGRIAEYGRHEDLLANPGGMYRKLMDKQSGLSP</sequence>
<evidence type="ECO:0000313" key="1">
    <source>
        <dbReference type="EMBL" id="KAF6394992.1"/>
    </source>
</evidence>
<dbReference type="GO" id="GO:0015421">
    <property type="term" value="F:ABC-type oligopeptide transporter activity"/>
    <property type="evidence" value="ECO:0007669"/>
    <property type="project" value="TreeGrafter"/>
</dbReference>
<dbReference type="PANTHER" id="PTHR43394:SF1">
    <property type="entry name" value="ATP-BINDING CASSETTE SUB-FAMILY B MEMBER 10, MITOCHONDRIAL"/>
    <property type="match status" value="1"/>
</dbReference>
<dbReference type="AlphaFoldDB" id="A0A7J8B8M3"/>
<dbReference type="PANTHER" id="PTHR43394">
    <property type="entry name" value="ATP-DEPENDENT PERMEASE MDL1, MITOCHONDRIAL"/>
    <property type="match status" value="1"/>
</dbReference>
<dbReference type="InterPro" id="IPR039421">
    <property type="entry name" value="Type_1_exporter"/>
</dbReference>